<comment type="caution">
    <text evidence="5">The sequence shown here is derived from an EMBL/GenBank/DDBJ whole genome shotgun (WGS) entry which is preliminary data.</text>
</comment>
<dbReference type="InterPro" id="IPR001537">
    <property type="entry name" value="SpoU_MeTrfase"/>
</dbReference>
<dbReference type="GO" id="GO:0008173">
    <property type="term" value="F:RNA methyltransferase activity"/>
    <property type="evidence" value="ECO:0007669"/>
    <property type="project" value="InterPro"/>
</dbReference>
<evidence type="ECO:0000256" key="2">
    <source>
        <dbReference type="ARBA" id="ARBA00022603"/>
    </source>
</evidence>
<dbReference type="AlphaFoldDB" id="A0A934K223"/>
<dbReference type="InterPro" id="IPR013123">
    <property type="entry name" value="SpoU_subst-bd"/>
</dbReference>
<keyword evidence="6" id="KW-1185">Reference proteome</keyword>
<dbReference type="InterPro" id="IPR029026">
    <property type="entry name" value="tRNA_m1G_MTases_N"/>
</dbReference>
<gene>
    <name evidence="5" type="ORF">JF922_03150</name>
</gene>
<dbReference type="SUPFAM" id="SSF75217">
    <property type="entry name" value="alpha/beta knot"/>
    <property type="match status" value="1"/>
</dbReference>
<dbReference type="Proteomes" id="UP000612893">
    <property type="component" value="Unassembled WGS sequence"/>
</dbReference>
<dbReference type="Gene3D" id="3.40.1280.10">
    <property type="match status" value="1"/>
</dbReference>
<dbReference type="GO" id="GO:0032259">
    <property type="term" value="P:methylation"/>
    <property type="evidence" value="ECO:0007669"/>
    <property type="project" value="UniProtKB-KW"/>
</dbReference>
<name>A0A934K223_9BACT</name>
<dbReference type="EMBL" id="JAEKNR010000036">
    <property type="protein sequence ID" value="MBJ7597070.1"/>
    <property type="molecule type" value="Genomic_DNA"/>
</dbReference>
<dbReference type="RefSeq" id="WP_338199009.1">
    <property type="nucleotide sequence ID" value="NZ_JAEKNR010000036.1"/>
</dbReference>
<dbReference type="Pfam" id="PF00588">
    <property type="entry name" value="SpoU_methylase"/>
    <property type="match status" value="1"/>
</dbReference>
<dbReference type="SMART" id="SM00967">
    <property type="entry name" value="SpoU_sub_bind"/>
    <property type="match status" value="1"/>
</dbReference>
<evidence type="ECO:0000259" key="4">
    <source>
        <dbReference type="SMART" id="SM00967"/>
    </source>
</evidence>
<evidence type="ECO:0000256" key="1">
    <source>
        <dbReference type="ARBA" id="ARBA00007228"/>
    </source>
</evidence>
<protein>
    <submittedName>
        <fullName evidence="5">RNA methyltransferase</fullName>
    </submittedName>
</protein>
<dbReference type="PANTHER" id="PTHR46429">
    <property type="entry name" value="23S RRNA (GUANOSINE-2'-O-)-METHYLTRANSFERASE RLMB"/>
    <property type="match status" value="1"/>
</dbReference>
<evidence type="ECO:0000256" key="3">
    <source>
        <dbReference type="ARBA" id="ARBA00022679"/>
    </source>
</evidence>
<dbReference type="GO" id="GO:0006396">
    <property type="term" value="P:RNA processing"/>
    <property type="evidence" value="ECO:0007669"/>
    <property type="project" value="InterPro"/>
</dbReference>
<dbReference type="InterPro" id="IPR004441">
    <property type="entry name" value="rRNA_MeTrfase_TrmH"/>
</dbReference>
<feature type="domain" description="RNA 2-O ribose methyltransferase substrate binding" evidence="4">
    <location>
        <begin position="3"/>
        <end position="81"/>
    </location>
</feature>
<keyword evidence="2 5" id="KW-0489">Methyltransferase</keyword>
<dbReference type="CDD" id="cd18103">
    <property type="entry name" value="SpoU-like_RlmB"/>
    <property type="match status" value="1"/>
</dbReference>
<dbReference type="InterPro" id="IPR029028">
    <property type="entry name" value="Alpha/beta_knot_MTases"/>
</dbReference>
<dbReference type="GO" id="GO:0005829">
    <property type="term" value="C:cytosol"/>
    <property type="evidence" value="ECO:0007669"/>
    <property type="project" value="TreeGrafter"/>
</dbReference>
<dbReference type="Gene3D" id="3.30.1330.30">
    <property type="match status" value="1"/>
</dbReference>
<accession>A0A934K223</accession>
<dbReference type="InterPro" id="IPR029064">
    <property type="entry name" value="Ribosomal_eL30-like_sf"/>
</dbReference>
<dbReference type="GO" id="GO:0003723">
    <property type="term" value="F:RNA binding"/>
    <property type="evidence" value="ECO:0007669"/>
    <property type="project" value="InterPro"/>
</dbReference>
<keyword evidence="3" id="KW-0808">Transferase</keyword>
<comment type="similarity">
    <text evidence="1">Belongs to the class IV-like SAM-binding methyltransferase superfamily. RNA methyltransferase TrmH family.</text>
</comment>
<sequence>MDLISGKHAVRAVFLARPRAVRRVVLLEGALRYLQEFVDFSHAAGIEPEVLPRRAFLRTGNFSEDDRHQGILVFADPPSVHGEAGLEALSDAATVLVLDQISNPQNFGTIIRNAAFFGVDAVVWLKNRSVDLSPEVARVAVGGVEFVKLFRVVNLARTFETLKVHGFWVYGLDERGEKTLAETEFDRKTVLVVGAEGGGLRRRTKEYCDALVRIPGGRPGLQSLNAGVATAVALAEVFRTRRSDDARLS</sequence>
<reference evidence="5" key="1">
    <citation type="submission" date="2020-10" db="EMBL/GenBank/DDBJ databases">
        <title>Ca. Dormibacterota MAGs.</title>
        <authorList>
            <person name="Montgomery K."/>
        </authorList>
    </citation>
    <scope>NUCLEOTIDE SEQUENCE [LARGE SCALE GENOMIC DNA]</scope>
    <source>
        <strain evidence="5">SC8812_S17_10</strain>
    </source>
</reference>
<dbReference type="PANTHER" id="PTHR46429:SF1">
    <property type="entry name" value="23S RRNA (GUANOSINE-2'-O-)-METHYLTRANSFERASE RLMB"/>
    <property type="match status" value="1"/>
</dbReference>
<proteinExistence type="inferred from homology"/>
<dbReference type="SUPFAM" id="SSF55315">
    <property type="entry name" value="L30e-like"/>
    <property type="match status" value="1"/>
</dbReference>
<evidence type="ECO:0000313" key="6">
    <source>
        <dbReference type="Proteomes" id="UP000612893"/>
    </source>
</evidence>
<evidence type="ECO:0000313" key="5">
    <source>
        <dbReference type="EMBL" id="MBJ7597070.1"/>
    </source>
</evidence>
<organism evidence="5 6">
    <name type="scientific">Candidatus Nephthysia bennettiae</name>
    <dbReference type="NCBI Taxonomy" id="3127016"/>
    <lineage>
        <taxon>Bacteria</taxon>
        <taxon>Bacillati</taxon>
        <taxon>Candidatus Dormiibacterota</taxon>
        <taxon>Candidatus Dormibacteria</taxon>
        <taxon>Candidatus Dormibacterales</taxon>
        <taxon>Candidatus Dormibacteraceae</taxon>
        <taxon>Candidatus Nephthysia</taxon>
    </lineage>
</organism>